<keyword evidence="4" id="KW-0378">Hydrolase</keyword>
<dbReference type="InterPro" id="IPR036866">
    <property type="entry name" value="RibonucZ/Hydroxyglut_hydro"/>
</dbReference>
<comment type="similarity">
    <text evidence="2">Belongs to the metallo-beta-lactamase superfamily.</text>
</comment>
<evidence type="ECO:0000259" key="6">
    <source>
        <dbReference type="SMART" id="SM00849"/>
    </source>
</evidence>
<evidence type="ECO:0000313" key="7">
    <source>
        <dbReference type="EMBL" id="NIJ57482.1"/>
    </source>
</evidence>
<dbReference type="RefSeq" id="WP_166950040.1">
    <property type="nucleotide sequence ID" value="NZ_JAASQI010000002.1"/>
</dbReference>
<dbReference type="SUPFAM" id="SSF56281">
    <property type="entry name" value="Metallo-hydrolase/oxidoreductase"/>
    <property type="match status" value="1"/>
</dbReference>
<dbReference type="Gene3D" id="3.60.15.10">
    <property type="entry name" value="Ribonuclease Z/Hydroxyacylglutathione hydrolase-like"/>
    <property type="match status" value="1"/>
</dbReference>
<feature type="domain" description="Metallo-beta-lactamase" evidence="6">
    <location>
        <begin position="44"/>
        <end position="243"/>
    </location>
</feature>
<protein>
    <submittedName>
        <fullName evidence="7">Glyoxylase-like metal-dependent hydrolase (Beta-lactamase superfamily II)</fullName>
    </submittedName>
</protein>
<keyword evidence="5" id="KW-0862">Zinc</keyword>
<reference evidence="7 8" key="1">
    <citation type="submission" date="2020-03" db="EMBL/GenBank/DDBJ databases">
        <title>Genomic Encyclopedia of Type Strains, Phase IV (KMG-IV): sequencing the most valuable type-strain genomes for metagenomic binning, comparative biology and taxonomic classification.</title>
        <authorList>
            <person name="Goeker M."/>
        </authorList>
    </citation>
    <scope>NUCLEOTIDE SEQUENCE [LARGE SCALE GENOMIC DNA]</scope>
    <source>
        <strain evidence="7 8">DSM 103870</strain>
    </source>
</reference>
<comment type="cofactor">
    <cofactor evidence="1">
        <name>Zn(2+)</name>
        <dbReference type="ChEBI" id="CHEBI:29105"/>
    </cofactor>
</comment>
<dbReference type="Proteomes" id="UP001429580">
    <property type="component" value="Unassembled WGS sequence"/>
</dbReference>
<dbReference type="PANTHER" id="PTHR42978">
    <property type="entry name" value="QUORUM-QUENCHING LACTONASE YTNP-RELATED-RELATED"/>
    <property type="match status" value="1"/>
</dbReference>
<dbReference type="InterPro" id="IPR001279">
    <property type="entry name" value="Metallo-B-lactamas"/>
</dbReference>
<evidence type="ECO:0000313" key="8">
    <source>
        <dbReference type="Proteomes" id="UP001429580"/>
    </source>
</evidence>
<gene>
    <name evidence="7" type="ORF">FHS82_001308</name>
</gene>
<evidence type="ECO:0000256" key="1">
    <source>
        <dbReference type="ARBA" id="ARBA00001947"/>
    </source>
</evidence>
<evidence type="ECO:0000256" key="5">
    <source>
        <dbReference type="ARBA" id="ARBA00022833"/>
    </source>
</evidence>
<dbReference type="PANTHER" id="PTHR42978:SF7">
    <property type="entry name" value="METALLO-HYDROLASE RV2300C-RELATED"/>
    <property type="match status" value="1"/>
</dbReference>
<name>A0ABX0UX09_9HYPH</name>
<dbReference type="CDD" id="cd07729">
    <property type="entry name" value="AHL_lactonase_MBL-fold"/>
    <property type="match status" value="1"/>
</dbReference>
<sequence>MSEASDNRTEYEIFAIRYGTNARRVRGQNFILETQPDEPQVLDFYYWVLKSGESVIVVDTGMHPDKAERHGHGILLHPVEALRHLGVAPEGVETVILTHAHYDHIGHLDAFPKAQFFMQAREMAYVTGPWMEKPWFRRAYEPDEIARLVHLLHAGRLALHGLDRTIADGVSVHWVGGHCDGQEIVRVRTARGWVVLASDALHYYEEYERGVPFAVAFNLSDMIAAHDRIRELADSDDHVIPAHDPRIAAFYPAAGPGLEDRVVRVDLAPASSTESR</sequence>
<dbReference type="Pfam" id="PF00753">
    <property type="entry name" value="Lactamase_B"/>
    <property type="match status" value="1"/>
</dbReference>
<evidence type="ECO:0000256" key="2">
    <source>
        <dbReference type="ARBA" id="ARBA00007749"/>
    </source>
</evidence>
<keyword evidence="8" id="KW-1185">Reference proteome</keyword>
<evidence type="ECO:0000256" key="4">
    <source>
        <dbReference type="ARBA" id="ARBA00022801"/>
    </source>
</evidence>
<comment type="caution">
    <text evidence="7">The sequence shown here is derived from an EMBL/GenBank/DDBJ whole genome shotgun (WGS) entry which is preliminary data.</text>
</comment>
<dbReference type="InterPro" id="IPR051013">
    <property type="entry name" value="MBL_superfamily_lactonases"/>
</dbReference>
<dbReference type="EMBL" id="JAASQI010000002">
    <property type="protein sequence ID" value="NIJ57482.1"/>
    <property type="molecule type" value="Genomic_DNA"/>
</dbReference>
<accession>A0ABX0UX09</accession>
<organism evidence="7 8">
    <name type="scientific">Pseudochelatococcus lubricantis</name>
    <dbReference type="NCBI Taxonomy" id="1538102"/>
    <lineage>
        <taxon>Bacteria</taxon>
        <taxon>Pseudomonadati</taxon>
        <taxon>Pseudomonadota</taxon>
        <taxon>Alphaproteobacteria</taxon>
        <taxon>Hyphomicrobiales</taxon>
        <taxon>Chelatococcaceae</taxon>
        <taxon>Pseudochelatococcus</taxon>
    </lineage>
</organism>
<evidence type="ECO:0000256" key="3">
    <source>
        <dbReference type="ARBA" id="ARBA00022723"/>
    </source>
</evidence>
<keyword evidence="3" id="KW-0479">Metal-binding</keyword>
<dbReference type="SMART" id="SM00849">
    <property type="entry name" value="Lactamase_B"/>
    <property type="match status" value="1"/>
</dbReference>
<proteinExistence type="inferred from homology"/>